<keyword evidence="2" id="KW-0813">Transport</keyword>
<dbReference type="GO" id="GO:0006813">
    <property type="term" value="P:potassium ion transport"/>
    <property type="evidence" value="ECO:0007669"/>
    <property type="project" value="InterPro"/>
</dbReference>
<feature type="transmembrane region" description="Helical" evidence="7">
    <location>
        <begin position="447"/>
        <end position="465"/>
    </location>
</feature>
<evidence type="ECO:0000256" key="4">
    <source>
        <dbReference type="ARBA" id="ARBA00022737"/>
    </source>
</evidence>
<dbReference type="PANTHER" id="PTHR43652:SF2">
    <property type="entry name" value="BASIC AMINO ACID ANTIPORTER YFCC-RELATED"/>
    <property type="match status" value="1"/>
</dbReference>
<dbReference type="EMBL" id="JAAQPH010000003">
    <property type="protein sequence ID" value="NIA67819.1"/>
    <property type="molecule type" value="Genomic_DNA"/>
</dbReference>
<feature type="transmembrane region" description="Helical" evidence="7">
    <location>
        <begin position="180"/>
        <end position="200"/>
    </location>
</feature>
<keyword evidence="6 7" id="KW-0472">Membrane</keyword>
<dbReference type="Pfam" id="PF03600">
    <property type="entry name" value="CitMHS"/>
    <property type="match status" value="1"/>
</dbReference>
<dbReference type="Proteomes" id="UP000761264">
    <property type="component" value="Unassembled WGS sequence"/>
</dbReference>
<feature type="transmembrane region" description="Helical" evidence="7">
    <location>
        <begin position="139"/>
        <end position="160"/>
    </location>
</feature>
<dbReference type="GO" id="GO:0008324">
    <property type="term" value="F:monoatomic cation transmembrane transporter activity"/>
    <property type="evidence" value="ECO:0007669"/>
    <property type="project" value="InterPro"/>
</dbReference>
<evidence type="ECO:0000256" key="1">
    <source>
        <dbReference type="ARBA" id="ARBA00004141"/>
    </source>
</evidence>
<feature type="transmembrane region" description="Helical" evidence="7">
    <location>
        <begin position="570"/>
        <end position="590"/>
    </location>
</feature>
<dbReference type="InterPro" id="IPR004680">
    <property type="entry name" value="Cit_transptr-like_dom"/>
</dbReference>
<feature type="domain" description="RCK C-terminal" evidence="8">
    <location>
        <begin position="298"/>
        <end position="385"/>
    </location>
</feature>
<keyword evidence="4" id="KW-0677">Repeat</keyword>
<dbReference type="SUPFAM" id="SSF116726">
    <property type="entry name" value="TrkA C-terminal domain-like"/>
    <property type="match status" value="2"/>
</dbReference>
<keyword evidence="5 7" id="KW-1133">Transmembrane helix</keyword>
<dbReference type="GO" id="GO:0005886">
    <property type="term" value="C:plasma membrane"/>
    <property type="evidence" value="ECO:0007669"/>
    <property type="project" value="TreeGrafter"/>
</dbReference>
<keyword evidence="10" id="KW-1185">Reference proteome</keyword>
<evidence type="ECO:0000313" key="9">
    <source>
        <dbReference type="EMBL" id="NIA67819.1"/>
    </source>
</evidence>
<evidence type="ECO:0000256" key="2">
    <source>
        <dbReference type="ARBA" id="ARBA00022448"/>
    </source>
</evidence>
<dbReference type="AlphaFoldDB" id="A0A967EVG4"/>
<dbReference type="Gene3D" id="3.30.70.1450">
    <property type="entry name" value="Regulator of K+ conductance, C-terminal domain"/>
    <property type="match status" value="2"/>
</dbReference>
<comment type="subcellular location">
    <subcellularLocation>
        <location evidence="1">Membrane</location>
        <topology evidence="1">Multi-pass membrane protein</topology>
    </subcellularLocation>
</comment>
<feature type="transmembrane region" description="Helical" evidence="7">
    <location>
        <begin position="28"/>
        <end position="45"/>
    </location>
</feature>
<feature type="domain" description="RCK C-terminal" evidence="8">
    <location>
        <begin position="208"/>
        <end position="292"/>
    </location>
</feature>
<keyword evidence="3 7" id="KW-0812">Transmembrane</keyword>
<comment type="caution">
    <text evidence="9">The sequence shown here is derived from an EMBL/GenBank/DDBJ whole genome shotgun (WGS) entry which is preliminary data.</text>
</comment>
<protein>
    <submittedName>
        <fullName evidence="9">SLC13 family permease</fullName>
    </submittedName>
</protein>
<dbReference type="InterPro" id="IPR051679">
    <property type="entry name" value="DASS-Related_Transporters"/>
</dbReference>
<dbReference type="InterPro" id="IPR036721">
    <property type="entry name" value="RCK_C_sf"/>
</dbReference>
<evidence type="ECO:0000313" key="10">
    <source>
        <dbReference type="Proteomes" id="UP000761264"/>
    </source>
</evidence>
<sequence length="592" mass="62184">MTEQQMLIFAILAGLFGLLVWGRWRYDVVAFACLMVTVVTGLVPINQAFSGFGHPATITVAAVLILSRVLSGSGAIDLLARLIRPAMGSTTGHAGILAGLGAAMSTMMNNVGALGILLPMALQSARKAARAPAKLLMPLSFGSILGGLITLIGTPPNIIIATYREEVTGEPFAMFDYAPVGLAVAAAGLIFVALIGWRLVPDRGASQAAGGDLFDIENYITEVAVPADNPHIGKTLSEIDELTKDIDAVIMDQIRNDRVYPAATRKQLQAGDILKIEAAPEEIDKFVTKLGLEIGSEDSAGKKAKKTEDATLMEAVVAPGSRLEGRLVGSLRLFARRGIMILAVSRQGKPFRGRLRSFRIRPGDVLLLHGETEQLADLVPSLGCLPLAERELHFGKRKQGPAVIAIFAAAIAAASLGLVPIQIAFGIAVAVLVVGGFLQVRELYDGIDWPVIVLLASLIPVGGALQTTGATTLIADGLLLATAGLSAVVVLVVVMVVTMTLSDILNNAATAVVMAPIAATIAERLGVNADPFLMATAVAASCAFLTPIGHQNNALILGPGGYRFGDYWRMGLPLEILVIMVAVPMILLVWPL</sequence>
<dbReference type="PROSITE" id="PS51202">
    <property type="entry name" value="RCK_C"/>
    <property type="match status" value="2"/>
</dbReference>
<proteinExistence type="predicted"/>
<dbReference type="PANTHER" id="PTHR43652">
    <property type="entry name" value="BASIC AMINO ACID ANTIPORTER YFCC-RELATED"/>
    <property type="match status" value="1"/>
</dbReference>
<accession>A0A967EVG4</accession>
<reference evidence="9" key="1">
    <citation type="submission" date="2020-03" db="EMBL/GenBank/DDBJ databases">
        <title>Genome of Pelagibius litoralis DSM 21314T.</title>
        <authorList>
            <person name="Wang G."/>
        </authorList>
    </citation>
    <scope>NUCLEOTIDE SEQUENCE</scope>
    <source>
        <strain evidence="9">DSM 21314</strain>
    </source>
</reference>
<evidence type="ECO:0000256" key="6">
    <source>
        <dbReference type="ARBA" id="ARBA00023136"/>
    </source>
</evidence>
<feature type="transmembrane region" description="Helical" evidence="7">
    <location>
        <begin position="96"/>
        <end position="118"/>
    </location>
</feature>
<gene>
    <name evidence="9" type="ORF">HBA54_04375</name>
</gene>
<evidence type="ECO:0000259" key="8">
    <source>
        <dbReference type="PROSITE" id="PS51202"/>
    </source>
</evidence>
<feature type="transmembrane region" description="Helical" evidence="7">
    <location>
        <begin position="57"/>
        <end position="76"/>
    </location>
</feature>
<evidence type="ECO:0000256" key="7">
    <source>
        <dbReference type="SAM" id="Phobius"/>
    </source>
</evidence>
<feature type="transmembrane region" description="Helical" evidence="7">
    <location>
        <begin position="477"/>
        <end position="498"/>
    </location>
</feature>
<name>A0A967EVG4_9PROT</name>
<feature type="transmembrane region" description="Helical" evidence="7">
    <location>
        <begin position="7"/>
        <end position="22"/>
    </location>
</feature>
<feature type="transmembrane region" description="Helical" evidence="7">
    <location>
        <begin position="402"/>
        <end position="435"/>
    </location>
</feature>
<dbReference type="Pfam" id="PF02080">
    <property type="entry name" value="TrkA_C"/>
    <property type="match status" value="1"/>
</dbReference>
<evidence type="ECO:0000256" key="5">
    <source>
        <dbReference type="ARBA" id="ARBA00022989"/>
    </source>
</evidence>
<organism evidence="9 10">
    <name type="scientific">Pelagibius litoralis</name>
    <dbReference type="NCBI Taxonomy" id="374515"/>
    <lineage>
        <taxon>Bacteria</taxon>
        <taxon>Pseudomonadati</taxon>
        <taxon>Pseudomonadota</taxon>
        <taxon>Alphaproteobacteria</taxon>
        <taxon>Rhodospirillales</taxon>
        <taxon>Rhodovibrionaceae</taxon>
        <taxon>Pelagibius</taxon>
    </lineage>
</organism>
<dbReference type="RefSeq" id="WP_167221791.1">
    <property type="nucleotide sequence ID" value="NZ_JAAQPH010000003.1"/>
</dbReference>
<evidence type="ECO:0000256" key="3">
    <source>
        <dbReference type="ARBA" id="ARBA00022692"/>
    </source>
</evidence>
<dbReference type="InterPro" id="IPR006037">
    <property type="entry name" value="RCK_C"/>
</dbReference>